<evidence type="ECO:0000313" key="2">
    <source>
        <dbReference type="Proteomes" id="UP000231259"/>
    </source>
</evidence>
<keyword evidence="2" id="KW-1185">Reference proteome</keyword>
<accession>A0A2G8RAM6</accession>
<organism evidence="1 2">
    <name type="scientific">Puniceibacterium antarcticum</name>
    <dbReference type="NCBI Taxonomy" id="1206336"/>
    <lineage>
        <taxon>Bacteria</taxon>
        <taxon>Pseudomonadati</taxon>
        <taxon>Pseudomonadota</taxon>
        <taxon>Alphaproteobacteria</taxon>
        <taxon>Rhodobacterales</taxon>
        <taxon>Paracoccaceae</taxon>
        <taxon>Puniceibacterium</taxon>
    </lineage>
</organism>
<sequence>MTPPVLKHRLVLETPMSMPDGAGGQTASWAVLGILWGELMPRTGRETTGETGPLSTASYRIMVRAAPPGQSNRPAPGQRLLLGLRRFRILVVTEADTQGRYLSCLSEEEVAS</sequence>
<dbReference type="Gene3D" id="2.40.10.270">
    <property type="entry name" value="Bacteriophage SPP1 head-tail adaptor protein"/>
    <property type="match status" value="1"/>
</dbReference>
<gene>
    <name evidence="1" type="ORF">P775_18630</name>
</gene>
<evidence type="ECO:0008006" key="3">
    <source>
        <dbReference type="Google" id="ProtNLM"/>
    </source>
</evidence>
<evidence type="ECO:0000313" key="1">
    <source>
        <dbReference type="EMBL" id="PIL18589.1"/>
    </source>
</evidence>
<dbReference type="Proteomes" id="UP000231259">
    <property type="component" value="Unassembled WGS sequence"/>
</dbReference>
<dbReference type="RefSeq" id="WP_245875748.1">
    <property type="nucleotide sequence ID" value="NZ_AWWI01000121.1"/>
</dbReference>
<dbReference type="EMBL" id="AWWI01000121">
    <property type="protein sequence ID" value="PIL18589.1"/>
    <property type="molecule type" value="Genomic_DNA"/>
</dbReference>
<dbReference type="AlphaFoldDB" id="A0A2G8RAM6"/>
<protein>
    <recommendedName>
        <fullName evidence="3">Head-tail adaptor protein</fullName>
    </recommendedName>
</protein>
<comment type="caution">
    <text evidence="1">The sequence shown here is derived from an EMBL/GenBank/DDBJ whole genome shotgun (WGS) entry which is preliminary data.</text>
</comment>
<dbReference type="InterPro" id="IPR008767">
    <property type="entry name" value="Phage_SPP1_head-tail_adaptor"/>
</dbReference>
<dbReference type="Pfam" id="PF05521">
    <property type="entry name" value="Phage_HCP"/>
    <property type="match status" value="1"/>
</dbReference>
<reference evidence="1 2" key="1">
    <citation type="submission" date="2013-09" db="EMBL/GenBank/DDBJ databases">
        <title>Genome sequencing of Phaeobacter antarcticus sp. nov. SM1211.</title>
        <authorList>
            <person name="Zhang X.-Y."/>
            <person name="Liu C."/>
            <person name="Chen X.-L."/>
            <person name="Xie B.-B."/>
            <person name="Qin Q.-L."/>
            <person name="Rong J.-C."/>
            <person name="Zhang Y.-Z."/>
        </authorList>
    </citation>
    <scope>NUCLEOTIDE SEQUENCE [LARGE SCALE GENOMIC DNA]</scope>
    <source>
        <strain evidence="1 2">SM1211</strain>
    </source>
</reference>
<dbReference type="InterPro" id="IPR038666">
    <property type="entry name" value="SSP1_head-tail_sf"/>
</dbReference>
<name>A0A2G8RAM6_9RHOB</name>
<proteinExistence type="predicted"/>